<organism evidence="1 2">
    <name type="scientific">Channa argus</name>
    <name type="common">Northern snakehead</name>
    <name type="synonym">Ophicephalus argus</name>
    <dbReference type="NCBI Taxonomy" id="215402"/>
    <lineage>
        <taxon>Eukaryota</taxon>
        <taxon>Metazoa</taxon>
        <taxon>Chordata</taxon>
        <taxon>Craniata</taxon>
        <taxon>Vertebrata</taxon>
        <taxon>Euteleostomi</taxon>
        <taxon>Actinopterygii</taxon>
        <taxon>Neopterygii</taxon>
        <taxon>Teleostei</taxon>
        <taxon>Neoteleostei</taxon>
        <taxon>Acanthomorphata</taxon>
        <taxon>Anabantaria</taxon>
        <taxon>Anabantiformes</taxon>
        <taxon>Channoidei</taxon>
        <taxon>Channidae</taxon>
        <taxon>Channa</taxon>
    </lineage>
</organism>
<evidence type="ECO:0000313" key="2">
    <source>
        <dbReference type="Proteomes" id="UP000503349"/>
    </source>
</evidence>
<protein>
    <submittedName>
        <fullName evidence="1">Uncharacterized protein</fullName>
    </submittedName>
</protein>
<dbReference type="AlphaFoldDB" id="A0A6G1QNV5"/>
<evidence type="ECO:0000313" key="1">
    <source>
        <dbReference type="EMBL" id="KAF3703973.1"/>
    </source>
</evidence>
<proteinExistence type="predicted"/>
<keyword evidence="2" id="KW-1185">Reference proteome</keyword>
<sequence length="64" mass="7358">MCVHTCVHYYHFCDLLTIILNNMSSPVLTEKIIWLQFHSYLDADVGADVNSTEVSGQKTGLWWL</sequence>
<accession>A0A6G1QNV5</accession>
<gene>
    <name evidence="1" type="ORF">EXN66_Car019661</name>
</gene>
<dbReference type="Proteomes" id="UP000503349">
    <property type="component" value="Chromosome 20"/>
</dbReference>
<reference evidence="2" key="2">
    <citation type="submission" date="2019-02" db="EMBL/GenBank/DDBJ databases">
        <title>Opniocepnalus argus Var Kimnra genome.</title>
        <authorList>
            <person name="Zhou C."/>
            <person name="Xiao S."/>
        </authorList>
    </citation>
    <scope>NUCLEOTIDE SEQUENCE [LARGE SCALE GENOMIC DNA]</scope>
</reference>
<reference evidence="1 2" key="1">
    <citation type="submission" date="2019-02" db="EMBL/GenBank/DDBJ databases">
        <title>Opniocepnalus argus genome.</title>
        <authorList>
            <person name="Zhou C."/>
            <person name="Xiao S."/>
        </authorList>
    </citation>
    <scope>NUCLEOTIDE SEQUENCE [LARGE SCALE GENOMIC DNA]</scope>
    <source>
        <strain evidence="1">OARG1902GOOAL</strain>
        <tissue evidence="1">Muscle</tissue>
    </source>
</reference>
<name>A0A6G1QNV5_CHAAH</name>
<dbReference type="EMBL" id="CM015731">
    <property type="protein sequence ID" value="KAF3703973.1"/>
    <property type="molecule type" value="Genomic_DNA"/>
</dbReference>